<dbReference type="EMBL" id="JBHMAF010000187">
    <property type="protein sequence ID" value="MFB9761103.1"/>
    <property type="molecule type" value="Genomic_DNA"/>
</dbReference>
<dbReference type="RefSeq" id="WP_379951339.1">
    <property type="nucleotide sequence ID" value="NZ_JBHMAF010000187.1"/>
</dbReference>
<proteinExistence type="predicted"/>
<dbReference type="Pfam" id="PF09580">
    <property type="entry name" value="Spore_YhcN_YlaJ"/>
    <property type="match status" value="1"/>
</dbReference>
<evidence type="ECO:0000313" key="2">
    <source>
        <dbReference type="Proteomes" id="UP001589609"/>
    </source>
</evidence>
<comment type="caution">
    <text evidence="1">The sequence shown here is derived from an EMBL/GenBank/DDBJ whole genome shotgun (WGS) entry which is preliminary data.</text>
</comment>
<evidence type="ECO:0000313" key="1">
    <source>
        <dbReference type="EMBL" id="MFB9761103.1"/>
    </source>
</evidence>
<name>A0ABV5WKF6_9BACI</name>
<dbReference type="PROSITE" id="PS51257">
    <property type="entry name" value="PROKAR_LIPOPROTEIN"/>
    <property type="match status" value="1"/>
</dbReference>
<gene>
    <name evidence="1" type="ORF">ACFFMS_22905</name>
</gene>
<dbReference type="InterPro" id="IPR019076">
    <property type="entry name" value="Spore_lipoprot_YhcN/YlaJ-like"/>
</dbReference>
<keyword evidence="1" id="KW-0449">Lipoprotein</keyword>
<reference evidence="1 2" key="1">
    <citation type="submission" date="2024-09" db="EMBL/GenBank/DDBJ databases">
        <authorList>
            <person name="Sun Q."/>
            <person name="Mori K."/>
        </authorList>
    </citation>
    <scope>NUCLEOTIDE SEQUENCE [LARGE SCALE GENOMIC DNA]</scope>
    <source>
        <strain evidence="1 2">JCM 11201</strain>
    </source>
</reference>
<accession>A0ABV5WKF6</accession>
<dbReference type="Proteomes" id="UP001589609">
    <property type="component" value="Unassembled WGS sequence"/>
</dbReference>
<protein>
    <submittedName>
        <fullName evidence="1">YhcN/YlaJ family sporulation lipoprotein</fullName>
    </submittedName>
</protein>
<sequence length="153" mass="17594">MRGVIITKFFFSILLFAVIVGCGNEQKKETAKNEPRLTTVSSDSFNQLPSQNAEKQIVSLEEVTAAKAVNSDKELYVAATPQHHERFQLDRLKKKMKQKMNDVYPNLKSYISVDKKIFMEIKQLKNDIKRGKADKKTIEKKLKKIKLDMNSDT</sequence>
<keyword evidence="2" id="KW-1185">Reference proteome</keyword>
<organism evidence="1 2">
    <name type="scientific">Ectobacillus funiculus</name>
    <dbReference type="NCBI Taxonomy" id="137993"/>
    <lineage>
        <taxon>Bacteria</taxon>
        <taxon>Bacillati</taxon>
        <taxon>Bacillota</taxon>
        <taxon>Bacilli</taxon>
        <taxon>Bacillales</taxon>
        <taxon>Bacillaceae</taxon>
        <taxon>Ectobacillus</taxon>
    </lineage>
</organism>